<protein>
    <submittedName>
        <fullName evidence="2">Uncharacterized protein</fullName>
    </submittedName>
</protein>
<gene>
    <name evidence="2" type="ORF">METZ01_LOCUS402048</name>
</gene>
<accession>A0A382VRX5</accession>
<sequence>MIPHFGIKGDEQALDSQPDEKRSNLRSVSADWSQFRGPTRDGIAPAQGITLNWSSAPVPRWKVSA</sequence>
<dbReference type="AlphaFoldDB" id="A0A382VRX5"/>
<dbReference type="EMBL" id="UINC01154105">
    <property type="protein sequence ID" value="SVD49194.1"/>
    <property type="molecule type" value="Genomic_DNA"/>
</dbReference>
<name>A0A382VRX5_9ZZZZ</name>
<evidence type="ECO:0000313" key="2">
    <source>
        <dbReference type="EMBL" id="SVD49194.1"/>
    </source>
</evidence>
<organism evidence="2">
    <name type="scientific">marine metagenome</name>
    <dbReference type="NCBI Taxonomy" id="408172"/>
    <lineage>
        <taxon>unclassified sequences</taxon>
        <taxon>metagenomes</taxon>
        <taxon>ecological metagenomes</taxon>
    </lineage>
</organism>
<evidence type="ECO:0000256" key="1">
    <source>
        <dbReference type="SAM" id="MobiDB-lite"/>
    </source>
</evidence>
<proteinExistence type="predicted"/>
<feature type="region of interest" description="Disordered" evidence="1">
    <location>
        <begin position="1"/>
        <end position="43"/>
    </location>
</feature>
<reference evidence="2" key="1">
    <citation type="submission" date="2018-05" db="EMBL/GenBank/DDBJ databases">
        <authorList>
            <person name="Lanie J.A."/>
            <person name="Ng W.-L."/>
            <person name="Kazmierczak K.M."/>
            <person name="Andrzejewski T.M."/>
            <person name="Davidsen T.M."/>
            <person name="Wayne K.J."/>
            <person name="Tettelin H."/>
            <person name="Glass J.I."/>
            <person name="Rusch D."/>
            <person name="Podicherti R."/>
            <person name="Tsui H.-C.T."/>
            <person name="Winkler M.E."/>
        </authorList>
    </citation>
    <scope>NUCLEOTIDE SEQUENCE</scope>
</reference>
<feature type="non-terminal residue" evidence="2">
    <location>
        <position position="65"/>
    </location>
</feature>